<sequence length="465" mass="49753">MPPIPASNAEGSDILTRREVAAFRPRSGVWRTVGGVSPDTPFGFGGLPGMPDPNDPRIQQMMAQLQQLMSQSASQGPINWDLAKQIAQSQLSNDPAPASPDRQAVVDALRLADLWLEDATSFPSGMTKSTAWNRGDWIANSTDTWKELAEPLASKMSEALNSLMPEDMRGMLGPMAGLMQGIGSSLFGAQVGQAMAELATEVLSSTEIGLPLGPAGTAALLPGNIKNYAEGMSDVDLDEVRLYLALRETAHHRLYSHVPWLRAHVVGAIEAYASGIHIDESAIESLAADLDFSDSDAMRQIDLGELFRPEDTPAQQAALARLEHILALIGGWVSHVAAQAAGKRLASLGKLTESARRRRATGGPSERTFATLVGLSLSPKKLREATALWEAVTEAKGTEDRDHIWSHPDVIPSPDDLADPKGFAQRDAGMGELDMSIFDQLAVNDPRDEDNGDDDDGPDTGGVKA</sequence>
<organism evidence="2 3">
    <name type="scientific">Stackebrandtia endophytica</name>
    <dbReference type="NCBI Taxonomy" id="1496996"/>
    <lineage>
        <taxon>Bacteria</taxon>
        <taxon>Bacillati</taxon>
        <taxon>Actinomycetota</taxon>
        <taxon>Actinomycetes</taxon>
        <taxon>Glycomycetales</taxon>
        <taxon>Glycomycetaceae</taxon>
        <taxon>Stackebrandtia</taxon>
    </lineage>
</organism>
<dbReference type="PANTHER" id="PTHR39420">
    <property type="match status" value="1"/>
</dbReference>
<gene>
    <name evidence="2" type="ORF">FB566_1175</name>
</gene>
<dbReference type="PANTHER" id="PTHR39420:SF2">
    <property type="entry name" value="HYDROLASE"/>
    <property type="match status" value="1"/>
</dbReference>
<dbReference type="Gene3D" id="1.20.150.30">
    <property type="entry name" value="Zincin-like metallopeptidase, N-terminal domain"/>
    <property type="match status" value="1"/>
</dbReference>
<dbReference type="InterPro" id="IPR018766">
    <property type="entry name" value="Zinicin_2"/>
</dbReference>
<comment type="caution">
    <text evidence="2">The sequence shown here is derived from an EMBL/GenBank/DDBJ whole genome shotgun (WGS) entry which is preliminary data.</text>
</comment>
<reference evidence="2 3" key="1">
    <citation type="submission" date="2019-06" db="EMBL/GenBank/DDBJ databases">
        <title>Sequencing the genomes of 1000 actinobacteria strains.</title>
        <authorList>
            <person name="Klenk H.-P."/>
        </authorList>
    </citation>
    <scope>NUCLEOTIDE SEQUENCE [LARGE SCALE GENOMIC DNA]</scope>
    <source>
        <strain evidence="2 3">DSM 45928</strain>
    </source>
</reference>
<evidence type="ECO:0000256" key="1">
    <source>
        <dbReference type="SAM" id="MobiDB-lite"/>
    </source>
</evidence>
<dbReference type="SUPFAM" id="SSF55486">
    <property type="entry name" value="Metalloproteases ('zincins'), catalytic domain"/>
    <property type="match status" value="1"/>
</dbReference>
<keyword evidence="2" id="KW-0378">Hydrolase</keyword>
<dbReference type="AlphaFoldDB" id="A0A543ASV8"/>
<name>A0A543ASV8_9ACTN</name>
<evidence type="ECO:0000313" key="3">
    <source>
        <dbReference type="Proteomes" id="UP000317043"/>
    </source>
</evidence>
<accession>A0A543ASV8</accession>
<dbReference type="InterPro" id="IPR042271">
    <property type="entry name" value="Zinicin_2_N"/>
</dbReference>
<feature type="compositionally biased region" description="Acidic residues" evidence="1">
    <location>
        <begin position="447"/>
        <end position="458"/>
    </location>
</feature>
<evidence type="ECO:0000313" key="2">
    <source>
        <dbReference type="EMBL" id="TQL75664.1"/>
    </source>
</evidence>
<dbReference type="EMBL" id="VFOW01000001">
    <property type="protein sequence ID" value="TQL75664.1"/>
    <property type="molecule type" value="Genomic_DNA"/>
</dbReference>
<dbReference type="GO" id="GO:0016787">
    <property type="term" value="F:hydrolase activity"/>
    <property type="evidence" value="ECO:0007669"/>
    <property type="project" value="UniProtKB-KW"/>
</dbReference>
<dbReference type="Proteomes" id="UP000317043">
    <property type="component" value="Unassembled WGS sequence"/>
</dbReference>
<keyword evidence="3" id="KW-1185">Reference proteome</keyword>
<dbReference type="InParanoid" id="A0A543ASV8"/>
<protein>
    <submittedName>
        <fullName evidence="2">Putative hydrolase</fullName>
    </submittedName>
</protein>
<proteinExistence type="predicted"/>
<dbReference type="Pfam" id="PF10103">
    <property type="entry name" value="Zincin_2"/>
    <property type="match status" value="1"/>
</dbReference>
<feature type="region of interest" description="Disordered" evidence="1">
    <location>
        <begin position="400"/>
        <end position="465"/>
    </location>
</feature>
<dbReference type="NCBIfam" id="TIGR03624">
    <property type="entry name" value="putative hydrolase"/>
    <property type="match status" value="1"/>
</dbReference>